<proteinExistence type="predicted"/>
<dbReference type="InterPro" id="IPR022791">
    <property type="entry name" value="L-PG_synthase/AglD"/>
</dbReference>
<protein>
    <submittedName>
        <fullName evidence="8">Flippase-like domain-containing protein</fullName>
    </submittedName>
</protein>
<dbReference type="AlphaFoldDB" id="A0A5B8U8B6"/>
<feature type="transmembrane region" description="Helical" evidence="7">
    <location>
        <begin position="176"/>
        <end position="195"/>
    </location>
</feature>
<evidence type="ECO:0000256" key="3">
    <source>
        <dbReference type="ARBA" id="ARBA00022692"/>
    </source>
</evidence>
<dbReference type="Proteomes" id="UP000321805">
    <property type="component" value="Chromosome"/>
</dbReference>
<organism evidence="8 9">
    <name type="scientific">Baekduia soli</name>
    <dbReference type="NCBI Taxonomy" id="496014"/>
    <lineage>
        <taxon>Bacteria</taxon>
        <taxon>Bacillati</taxon>
        <taxon>Actinomycetota</taxon>
        <taxon>Thermoleophilia</taxon>
        <taxon>Solirubrobacterales</taxon>
        <taxon>Baekduiaceae</taxon>
        <taxon>Baekduia</taxon>
    </lineage>
</organism>
<gene>
    <name evidence="8" type="ORF">FSW04_18175</name>
</gene>
<feature type="transmembrane region" description="Helical" evidence="7">
    <location>
        <begin position="148"/>
        <end position="169"/>
    </location>
</feature>
<feature type="transmembrane region" description="Helical" evidence="7">
    <location>
        <begin position="107"/>
        <end position="128"/>
    </location>
</feature>
<feature type="transmembrane region" description="Helical" evidence="7">
    <location>
        <begin position="316"/>
        <end position="337"/>
    </location>
</feature>
<dbReference type="KEGG" id="bsol:FSW04_18175"/>
<dbReference type="EMBL" id="CP042430">
    <property type="protein sequence ID" value="QEC49314.1"/>
    <property type="molecule type" value="Genomic_DNA"/>
</dbReference>
<feature type="region of interest" description="Disordered" evidence="6">
    <location>
        <begin position="1"/>
        <end position="21"/>
    </location>
</feature>
<keyword evidence="3 7" id="KW-0812">Transmembrane</keyword>
<feature type="transmembrane region" description="Helical" evidence="7">
    <location>
        <begin position="283"/>
        <end position="304"/>
    </location>
</feature>
<evidence type="ECO:0000256" key="5">
    <source>
        <dbReference type="ARBA" id="ARBA00023136"/>
    </source>
</evidence>
<sequence length="352" mass="36738">MRPSSPTAATEPPERPSEGLPGEFDLRRLAVRTAEVVVALGVFVAIALLAPGLGEVRDLLSRASPGWLALTIVFEVFSALSYVLMFRPAFCSTMRWRSALEIGLSEVGTGSIIPASGAGGMALGAWVLTRAGMSPETIARRSVAFLLLKSSINFAAVVLGGVLVFAGVLGPAQPTWLTLGPAGLAALVIALVTLIPRLPEGRRAADHEPRARRLWSATRRALVQGTAEAGVLLHRRDPALWAGVIGYWAWDNLALWAAFRAVGVAPGVSVILLGYLIGQLGGLLPIPGGIGGIDGGLIGTLIVYGAAASPAAAAVLAYRIVLFWIPLILGAAAFIALRRSMTRPEGLVITAR</sequence>
<keyword evidence="9" id="KW-1185">Reference proteome</keyword>
<keyword evidence="5 7" id="KW-0472">Membrane</keyword>
<accession>A0A5B8U8B6</accession>
<evidence type="ECO:0000313" key="9">
    <source>
        <dbReference type="Proteomes" id="UP000321805"/>
    </source>
</evidence>
<evidence type="ECO:0000256" key="7">
    <source>
        <dbReference type="SAM" id="Phobius"/>
    </source>
</evidence>
<feature type="transmembrane region" description="Helical" evidence="7">
    <location>
        <begin position="36"/>
        <end position="54"/>
    </location>
</feature>
<dbReference type="Pfam" id="PF03706">
    <property type="entry name" value="LPG_synthase_TM"/>
    <property type="match status" value="1"/>
</dbReference>
<dbReference type="PANTHER" id="PTHR39087">
    <property type="entry name" value="UPF0104 MEMBRANE PROTEIN MJ1595"/>
    <property type="match status" value="1"/>
</dbReference>
<evidence type="ECO:0000313" key="8">
    <source>
        <dbReference type="EMBL" id="QEC49314.1"/>
    </source>
</evidence>
<evidence type="ECO:0000256" key="1">
    <source>
        <dbReference type="ARBA" id="ARBA00004651"/>
    </source>
</evidence>
<feature type="transmembrane region" description="Helical" evidence="7">
    <location>
        <begin position="253"/>
        <end position="276"/>
    </location>
</feature>
<evidence type="ECO:0000256" key="6">
    <source>
        <dbReference type="SAM" id="MobiDB-lite"/>
    </source>
</evidence>
<keyword evidence="2" id="KW-1003">Cell membrane</keyword>
<dbReference type="PANTHER" id="PTHR39087:SF2">
    <property type="entry name" value="UPF0104 MEMBRANE PROTEIN MJ1595"/>
    <property type="match status" value="1"/>
</dbReference>
<dbReference type="OrthoDB" id="5242902at2"/>
<evidence type="ECO:0000256" key="2">
    <source>
        <dbReference type="ARBA" id="ARBA00022475"/>
    </source>
</evidence>
<evidence type="ECO:0000256" key="4">
    <source>
        <dbReference type="ARBA" id="ARBA00022989"/>
    </source>
</evidence>
<reference evidence="8 9" key="1">
    <citation type="journal article" date="2018" name="J. Microbiol.">
        <title>Baekduia soli gen. nov., sp. nov., a novel bacterium isolated from the soil of Baekdu Mountain and proposal of a novel family name, Baekduiaceae fam. nov.</title>
        <authorList>
            <person name="An D.S."/>
            <person name="Siddiqi M.Z."/>
            <person name="Kim K.H."/>
            <person name="Yu H.S."/>
            <person name="Im W.T."/>
        </authorList>
    </citation>
    <scope>NUCLEOTIDE SEQUENCE [LARGE SCALE GENOMIC DNA]</scope>
    <source>
        <strain evidence="8 9">BR7-21</strain>
    </source>
</reference>
<keyword evidence="4 7" id="KW-1133">Transmembrane helix</keyword>
<dbReference type="GO" id="GO:0005886">
    <property type="term" value="C:plasma membrane"/>
    <property type="evidence" value="ECO:0007669"/>
    <property type="project" value="UniProtKB-SubCell"/>
</dbReference>
<feature type="transmembrane region" description="Helical" evidence="7">
    <location>
        <begin position="66"/>
        <end position="86"/>
    </location>
</feature>
<name>A0A5B8U8B6_9ACTN</name>
<dbReference type="RefSeq" id="WP_146921677.1">
    <property type="nucleotide sequence ID" value="NZ_CP042430.1"/>
</dbReference>
<dbReference type="NCBIfam" id="TIGR00374">
    <property type="entry name" value="flippase-like domain"/>
    <property type="match status" value="1"/>
</dbReference>
<comment type="subcellular location">
    <subcellularLocation>
        <location evidence="1">Cell membrane</location>
        <topology evidence="1">Multi-pass membrane protein</topology>
    </subcellularLocation>
</comment>